<evidence type="ECO:0000256" key="6">
    <source>
        <dbReference type="ARBA" id="ARBA00023136"/>
    </source>
</evidence>
<comment type="caution">
    <text evidence="9">The sequence shown here is derived from an EMBL/GenBank/DDBJ whole genome shotgun (WGS) entry which is preliminary data.</text>
</comment>
<dbReference type="SUPFAM" id="SSF161098">
    <property type="entry name" value="MetI-like"/>
    <property type="match status" value="1"/>
</dbReference>
<keyword evidence="3" id="KW-1003">Cell membrane</keyword>
<keyword evidence="5 7" id="KW-1133">Transmembrane helix</keyword>
<gene>
    <name evidence="9" type="ORF">DC28_11805</name>
</gene>
<evidence type="ECO:0000256" key="7">
    <source>
        <dbReference type="RuleBase" id="RU363032"/>
    </source>
</evidence>
<keyword evidence="2 7" id="KW-0813">Transport</keyword>
<keyword evidence="6 7" id="KW-0472">Membrane</keyword>
<feature type="transmembrane region" description="Helical" evidence="7">
    <location>
        <begin position="136"/>
        <end position="155"/>
    </location>
</feature>
<dbReference type="PROSITE" id="PS50928">
    <property type="entry name" value="ABC_TM1"/>
    <property type="match status" value="1"/>
</dbReference>
<feature type="domain" description="ABC transmembrane type-1" evidence="8">
    <location>
        <begin position="65"/>
        <end position="255"/>
    </location>
</feature>
<sequence length="269" mass="29572">MRGLSYALLIMAAFAALLPIVVVLFASLKTPAEYAQSGALVLPQNWLNLENYRRAFTEGNMLLGFLNTGITMAISLFGAVVLGAMAAYVLSRFAFPGKRLVLMLFLFATLVPGVTTQVATFKIVNALGLYNTRMAGILLFMGTDIISIYIFLQFLDSLPVSLDESAMLEGASYLTIFRRIIMPLLKPAITTVLIIKGVGVYNNFYTPFLYMPKPSLHMVSTALFKFQGPYGSQWEVISAAVIIATIPTLLIFITLQKYIYNGFTQGAIK</sequence>
<feature type="transmembrane region" description="Helical" evidence="7">
    <location>
        <begin position="100"/>
        <end position="124"/>
    </location>
</feature>
<dbReference type="GO" id="GO:0055085">
    <property type="term" value="P:transmembrane transport"/>
    <property type="evidence" value="ECO:0007669"/>
    <property type="project" value="InterPro"/>
</dbReference>
<dbReference type="PANTHER" id="PTHR43744:SF3">
    <property type="entry name" value="LACTOSE TRANSPORT SYSTEM PERMEASE PROTEIN LACG"/>
    <property type="match status" value="1"/>
</dbReference>
<evidence type="ECO:0000313" key="10">
    <source>
        <dbReference type="Proteomes" id="UP000029692"/>
    </source>
</evidence>
<evidence type="ECO:0000256" key="2">
    <source>
        <dbReference type="ARBA" id="ARBA00022448"/>
    </source>
</evidence>
<dbReference type="CDD" id="cd06261">
    <property type="entry name" value="TM_PBP2"/>
    <property type="match status" value="1"/>
</dbReference>
<dbReference type="Proteomes" id="UP000029692">
    <property type="component" value="Unassembled WGS sequence"/>
</dbReference>
<dbReference type="GO" id="GO:0005886">
    <property type="term" value="C:plasma membrane"/>
    <property type="evidence" value="ECO:0007669"/>
    <property type="project" value="UniProtKB-SubCell"/>
</dbReference>
<accession>A0A098QUD1</accession>
<evidence type="ECO:0000256" key="1">
    <source>
        <dbReference type="ARBA" id="ARBA00004651"/>
    </source>
</evidence>
<evidence type="ECO:0000259" key="8">
    <source>
        <dbReference type="PROSITE" id="PS50928"/>
    </source>
</evidence>
<feature type="transmembrane region" description="Helical" evidence="7">
    <location>
        <begin position="6"/>
        <end position="28"/>
    </location>
</feature>
<organism evidence="9 10">
    <name type="scientific">Spirochaeta lutea</name>
    <dbReference type="NCBI Taxonomy" id="1480694"/>
    <lineage>
        <taxon>Bacteria</taxon>
        <taxon>Pseudomonadati</taxon>
        <taxon>Spirochaetota</taxon>
        <taxon>Spirochaetia</taxon>
        <taxon>Spirochaetales</taxon>
        <taxon>Spirochaetaceae</taxon>
        <taxon>Spirochaeta</taxon>
    </lineage>
</organism>
<feature type="transmembrane region" description="Helical" evidence="7">
    <location>
        <begin position="236"/>
        <end position="255"/>
    </location>
</feature>
<dbReference type="STRING" id="1480694.DC28_11805"/>
<keyword evidence="4 7" id="KW-0812">Transmembrane</keyword>
<evidence type="ECO:0000256" key="4">
    <source>
        <dbReference type="ARBA" id="ARBA00022692"/>
    </source>
</evidence>
<keyword evidence="10" id="KW-1185">Reference proteome</keyword>
<dbReference type="EMBL" id="JNUP01000066">
    <property type="protein sequence ID" value="KGE71455.1"/>
    <property type="molecule type" value="Genomic_DNA"/>
</dbReference>
<dbReference type="Gene3D" id="1.10.3720.10">
    <property type="entry name" value="MetI-like"/>
    <property type="match status" value="1"/>
</dbReference>
<evidence type="ECO:0000313" key="9">
    <source>
        <dbReference type="EMBL" id="KGE71455.1"/>
    </source>
</evidence>
<feature type="transmembrane region" description="Helical" evidence="7">
    <location>
        <begin position="62"/>
        <end position="88"/>
    </location>
</feature>
<dbReference type="InterPro" id="IPR000515">
    <property type="entry name" value="MetI-like"/>
</dbReference>
<reference evidence="9 10" key="1">
    <citation type="submission" date="2014-05" db="EMBL/GenBank/DDBJ databases">
        <title>De novo Genome Sequence of Spirocheata sp.</title>
        <authorList>
            <person name="Shivani Y."/>
            <person name="Subhash Y."/>
            <person name="Tushar L."/>
            <person name="Sasikala C."/>
            <person name="Ramana C.V."/>
        </authorList>
    </citation>
    <scope>NUCLEOTIDE SEQUENCE [LARGE SCALE GENOMIC DNA]</scope>
    <source>
        <strain evidence="9 10">JC230</strain>
    </source>
</reference>
<proteinExistence type="inferred from homology"/>
<evidence type="ECO:0000256" key="3">
    <source>
        <dbReference type="ARBA" id="ARBA00022475"/>
    </source>
</evidence>
<comment type="subcellular location">
    <subcellularLocation>
        <location evidence="1 7">Cell membrane</location>
        <topology evidence="1 7">Multi-pass membrane protein</topology>
    </subcellularLocation>
</comment>
<comment type="similarity">
    <text evidence="7">Belongs to the binding-protein-dependent transport system permease family.</text>
</comment>
<protein>
    <submittedName>
        <fullName evidence="9">Sugar ABC transporter permease</fullName>
    </submittedName>
</protein>
<dbReference type="Pfam" id="PF00528">
    <property type="entry name" value="BPD_transp_1"/>
    <property type="match status" value="1"/>
</dbReference>
<dbReference type="PANTHER" id="PTHR43744">
    <property type="entry name" value="ABC TRANSPORTER PERMEASE PROTEIN MG189-RELATED-RELATED"/>
    <property type="match status" value="1"/>
</dbReference>
<dbReference type="InterPro" id="IPR035906">
    <property type="entry name" value="MetI-like_sf"/>
</dbReference>
<name>A0A098QUD1_9SPIO</name>
<evidence type="ECO:0000256" key="5">
    <source>
        <dbReference type="ARBA" id="ARBA00022989"/>
    </source>
</evidence>
<dbReference type="AlphaFoldDB" id="A0A098QUD1"/>
<dbReference type="eggNOG" id="COG0395">
    <property type="taxonomic scope" value="Bacteria"/>
</dbReference>